<keyword evidence="2" id="KW-0808">Transferase</keyword>
<keyword evidence="3" id="KW-1185">Reference proteome</keyword>
<dbReference type="SUPFAM" id="SSF56112">
    <property type="entry name" value="Protein kinase-like (PK-like)"/>
    <property type="match status" value="1"/>
</dbReference>
<evidence type="ECO:0000259" key="1">
    <source>
        <dbReference type="Pfam" id="PF01636"/>
    </source>
</evidence>
<evidence type="ECO:0000313" key="2">
    <source>
        <dbReference type="EMBL" id="KAF9059859.1"/>
    </source>
</evidence>
<gene>
    <name evidence="2" type="ORF">BDP27DRAFT_1385654</name>
</gene>
<protein>
    <submittedName>
        <fullName evidence="2">Protein kinase subdomain-containing protein PKL/CAK/Fmp29</fullName>
    </submittedName>
</protein>
<keyword evidence="2" id="KW-0418">Kinase</keyword>
<dbReference type="EMBL" id="JADNRY010000274">
    <property type="protein sequence ID" value="KAF9059859.1"/>
    <property type="molecule type" value="Genomic_DNA"/>
</dbReference>
<dbReference type="InterPro" id="IPR051035">
    <property type="entry name" value="Mito_inheritance_9"/>
</dbReference>
<dbReference type="PANTHER" id="PTHR36091:SF2">
    <property type="entry name" value="AMINOGLYCOSIDE PHOSPHOTRANSFERASE DOMAIN-CONTAINING PROTEIN"/>
    <property type="match status" value="1"/>
</dbReference>
<dbReference type="Proteomes" id="UP000772434">
    <property type="component" value="Unassembled WGS sequence"/>
</dbReference>
<reference evidence="2" key="1">
    <citation type="submission" date="2020-11" db="EMBL/GenBank/DDBJ databases">
        <authorList>
            <consortium name="DOE Joint Genome Institute"/>
            <person name="Ahrendt S."/>
            <person name="Riley R."/>
            <person name="Andreopoulos W."/>
            <person name="Labutti K."/>
            <person name="Pangilinan J."/>
            <person name="Ruiz-Duenas F.J."/>
            <person name="Barrasa J.M."/>
            <person name="Sanchez-Garcia M."/>
            <person name="Camarero S."/>
            <person name="Miyauchi S."/>
            <person name="Serrano A."/>
            <person name="Linde D."/>
            <person name="Babiker R."/>
            <person name="Drula E."/>
            <person name="Ayuso-Fernandez I."/>
            <person name="Pacheco R."/>
            <person name="Padilla G."/>
            <person name="Ferreira P."/>
            <person name="Barriuso J."/>
            <person name="Kellner H."/>
            <person name="Castanera R."/>
            <person name="Alfaro M."/>
            <person name="Ramirez L."/>
            <person name="Pisabarro A.G."/>
            <person name="Kuo A."/>
            <person name="Tritt A."/>
            <person name="Lipzen A."/>
            <person name="He G."/>
            <person name="Yan M."/>
            <person name="Ng V."/>
            <person name="Cullen D."/>
            <person name="Martin F."/>
            <person name="Rosso M.-N."/>
            <person name="Henrissat B."/>
            <person name="Hibbett D."/>
            <person name="Martinez A.T."/>
            <person name="Grigoriev I.V."/>
        </authorList>
    </citation>
    <scope>NUCLEOTIDE SEQUENCE</scope>
    <source>
        <strain evidence="2">AH 40177</strain>
    </source>
</reference>
<dbReference type="AlphaFoldDB" id="A0A9P5PAK4"/>
<comment type="caution">
    <text evidence="2">The sequence shown here is derived from an EMBL/GenBank/DDBJ whole genome shotgun (WGS) entry which is preliminary data.</text>
</comment>
<dbReference type="PANTHER" id="PTHR36091">
    <property type="entry name" value="ALTERED INHERITANCE OF MITOCHONDRIA PROTEIN 9, MITOCHONDRIAL"/>
    <property type="match status" value="1"/>
</dbReference>
<dbReference type="Pfam" id="PF01636">
    <property type="entry name" value="APH"/>
    <property type="match status" value="1"/>
</dbReference>
<dbReference type="GO" id="GO:0005739">
    <property type="term" value="C:mitochondrion"/>
    <property type="evidence" value="ECO:0007669"/>
    <property type="project" value="TreeGrafter"/>
</dbReference>
<proteinExistence type="predicted"/>
<evidence type="ECO:0000313" key="3">
    <source>
        <dbReference type="Proteomes" id="UP000772434"/>
    </source>
</evidence>
<organism evidence="2 3">
    <name type="scientific">Rhodocollybia butyracea</name>
    <dbReference type="NCBI Taxonomy" id="206335"/>
    <lineage>
        <taxon>Eukaryota</taxon>
        <taxon>Fungi</taxon>
        <taxon>Dikarya</taxon>
        <taxon>Basidiomycota</taxon>
        <taxon>Agaricomycotina</taxon>
        <taxon>Agaricomycetes</taxon>
        <taxon>Agaricomycetidae</taxon>
        <taxon>Agaricales</taxon>
        <taxon>Marasmiineae</taxon>
        <taxon>Omphalotaceae</taxon>
        <taxon>Rhodocollybia</taxon>
    </lineage>
</organism>
<sequence length="543" mass="61656">MSCHGSARLTINLLAGPISRDLFNYTSGRWLVNDALRHAERKLIFDVEGLIKLAAQSIGRQPDDVIDFSKLAEGGFNRIFLITFHDGFPNGRPYSYYAVASEVATMDFLRSYGLPIPQVHGYSPTSDNVAKTEYILMEFMKGTNLSDVWLEMGESDIVSVLRQIAQLESKMMTISFPAAGSLYYPHDLEKVTGSKGIPLRKNKCFCVGPDTRISMWHGRRSQLDVDRGPYQTTEEVLAGAAHKELAYLEQFSQPLLPFQRMRREGYGFQKQLPSNYIESLNRYLLIAQSLIPNNPATHHFCIRHPDLKQSNIIVSKSADTGWQVIGLIDWQHTSILPLFILGGIPDCLQNYDDEISLSSMPPPPLPENLSSLTESEQIEAKELHRRRLIHYQYVKNTAECNILHYEALTDRVGMFLRRLFYVASEPWEGETFALKDALIYATEKWERLTGGGAPCPVAFDAEDVRETKKLEAMLREDDKMFEAIRAIVNFDSDTWVSNMQYDEAMARGKCLKEKALAAAMSAEERAEIMAHWLLDDIDETNYL</sequence>
<dbReference type="InterPro" id="IPR002575">
    <property type="entry name" value="Aminoglycoside_PTrfase"/>
</dbReference>
<dbReference type="GO" id="GO:0016301">
    <property type="term" value="F:kinase activity"/>
    <property type="evidence" value="ECO:0007669"/>
    <property type="project" value="UniProtKB-KW"/>
</dbReference>
<dbReference type="InterPro" id="IPR011009">
    <property type="entry name" value="Kinase-like_dom_sf"/>
</dbReference>
<dbReference type="OrthoDB" id="2831558at2759"/>
<feature type="domain" description="Aminoglycoside phosphotransferase" evidence="1">
    <location>
        <begin position="231"/>
        <end position="335"/>
    </location>
</feature>
<name>A0A9P5PAK4_9AGAR</name>
<accession>A0A9P5PAK4</accession>